<dbReference type="RefSeq" id="WP_170154508.1">
    <property type="nucleotide sequence ID" value="NZ_RAPN01000001.1"/>
</dbReference>
<dbReference type="EMBL" id="RAPN01000001">
    <property type="protein sequence ID" value="RKD91549.1"/>
    <property type="molecule type" value="Genomic_DNA"/>
</dbReference>
<comment type="caution">
    <text evidence="5">The sequence shown here is derived from an EMBL/GenBank/DDBJ whole genome shotgun (WGS) entry which is preliminary data.</text>
</comment>
<accession>A0A419W7W0</accession>
<dbReference type="SUPFAM" id="SSF51182">
    <property type="entry name" value="RmlC-like cupins"/>
    <property type="match status" value="1"/>
</dbReference>
<dbReference type="GO" id="GO:0043565">
    <property type="term" value="F:sequence-specific DNA binding"/>
    <property type="evidence" value="ECO:0007669"/>
    <property type="project" value="InterPro"/>
</dbReference>
<dbReference type="InterPro" id="IPR011051">
    <property type="entry name" value="RmlC_Cupin_sf"/>
</dbReference>
<dbReference type="PROSITE" id="PS00041">
    <property type="entry name" value="HTH_ARAC_FAMILY_1"/>
    <property type="match status" value="1"/>
</dbReference>
<dbReference type="Proteomes" id="UP000283387">
    <property type="component" value="Unassembled WGS sequence"/>
</dbReference>
<evidence type="ECO:0000259" key="4">
    <source>
        <dbReference type="PROSITE" id="PS01124"/>
    </source>
</evidence>
<dbReference type="InterPro" id="IPR014710">
    <property type="entry name" value="RmlC-like_jellyroll"/>
</dbReference>
<gene>
    <name evidence="5" type="ORF">BC643_1905</name>
</gene>
<reference evidence="5 6" key="1">
    <citation type="submission" date="2018-09" db="EMBL/GenBank/DDBJ databases">
        <title>Genomic Encyclopedia of Archaeal and Bacterial Type Strains, Phase II (KMG-II): from individual species to whole genera.</title>
        <authorList>
            <person name="Goeker M."/>
        </authorList>
    </citation>
    <scope>NUCLEOTIDE SEQUENCE [LARGE SCALE GENOMIC DNA]</scope>
    <source>
        <strain evidence="5 6">DSM 27148</strain>
    </source>
</reference>
<dbReference type="PANTHER" id="PTHR43280:SF2">
    <property type="entry name" value="HTH-TYPE TRANSCRIPTIONAL REGULATOR EXSA"/>
    <property type="match status" value="1"/>
</dbReference>
<dbReference type="Pfam" id="PF02311">
    <property type="entry name" value="AraC_binding"/>
    <property type="match status" value="1"/>
</dbReference>
<dbReference type="CDD" id="cd06976">
    <property type="entry name" value="cupin_MtlR-like_N"/>
    <property type="match status" value="1"/>
</dbReference>
<keyword evidence="6" id="KW-1185">Reference proteome</keyword>
<dbReference type="PROSITE" id="PS01124">
    <property type="entry name" value="HTH_ARAC_FAMILY_2"/>
    <property type="match status" value="1"/>
</dbReference>
<evidence type="ECO:0000256" key="3">
    <source>
        <dbReference type="ARBA" id="ARBA00023163"/>
    </source>
</evidence>
<dbReference type="InterPro" id="IPR009057">
    <property type="entry name" value="Homeodomain-like_sf"/>
</dbReference>
<dbReference type="SUPFAM" id="SSF46689">
    <property type="entry name" value="Homeodomain-like"/>
    <property type="match status" value="2"/>
</dbReference>
<dbReference type="Pfam" id="PF12833">
    <property type="entry name" value="HTH_18"/>
    <property type="match status" value="1"/>
</dbReference>
<organism evidence="5 6">
    <name type="scientific">Mangrovibacterium diazotrophicum</name>
    <dbReference type="NCBI Taxonomy" id="1261403"/>
    <lineage>
        <taxon>Bacteria</taxon>
        <taxon>Pseudomonadati</taxon>
        <taxon>Bacteroidota</taxon>
        <taxon>Bacteroidia</taxon>
        <taxon>Marinilabiliales</taxon>
        <taxon>Prolixibacteraceae</taxon>
        <taxon>Mangrovibacterium</taxon>
    </lineage>
</organism>
<dbReference type="InterPro" id="IPR018062">
    <property type="entry name" value="HTH_AraC-typ_CS"/>
</dbReference>
<dbReference type="InterPro" id="IPR003313">
    <property type="entry name" value="AraC-bd"/>
</dbReference>
<feature type="domain" description="HTH araC/xylS-type" evidence="4">
    <location>
        <begin position="187"/>
        <end position="285"/>
    </location>
</feature>
<protein>
    <submittedName>
        <fullName evidence="5">AraC family transcriptional regulator</fullName>
    </submittedName>
</protein>
<dbReference type="Gene3D" id="2.60.120.10">
    <property type="entry name" value="Jelly Rolls"/>
    <property type="match status" value="1"/>
</dbReference>
<dbReference type="PANTHER" id="PTHR43280">
    <property type="entry name" value="ARAC-FAMILY TRANSCRIPTIONAL REGULATOR"/>
    <property type="match status" value="1"/>
</dbReference>
<evidence type="ECO:0000256" key="2">
    <source>
        <dbReference type="ARBA" id="ARBA00023125"/>
    </source>
</evidence>
<evidence type="ECO:0000313" key="6">
    <source>
        <dbReference type="Proteomes" id="UP000283387"/>
    </source>
</evidence>
<dbReference type="SMART" id="SM00342">
    <property type="entry name" value="HTH_ARAC"/>
    <property type="match status" value="1"/>
</dbReference>
<keyword evidence="3" id="KW-0804">Transcription</keyword>
<evidence type="ECO:0000313" key="5">
    <source>
        <dbReference type="EMBL" id="RKD91549.1"/>
    </source>
</evidence>
<dbReference type="AlphaFoldDB" id="A0A419W7W0"/>
<evidence type="ECO:0000256" key="1">
    <source>
        <dbReference type="ARBA" id="ARBA00023015"/>
    </source>
</evidence>
<sequence length="291" mass="34395">MKIMHEQLSFQGNNSFNIKWDDFPHFTFPWHFHSEFELVYVIQSFGRRFVADHTENFSNGDLVLIGPNLPHYWKNDEVFHKNDPDYKVNAIVVHFPADFFEQQLESYPEFLAIKKLLKRAARGIQFPKTTTSRLDKKLRQLLKLSGMELTLAFLSLLNELAQEKDWKQLASESYQPDLKNWTGTRMDKVMHLVNTNYRQQIKLDDIATEIGMNASAFSRYFKEKTGKSFIRFINEMRIGYACKLLQENRMNIADIGFESGFNNLSNFNRCFKSIVAQSPQHYRKHFLEKHF</sequence>
<keyword evidence="2" id="KW-0238">DNA-binding</keyword>
<dbReference type="Gene3D" id="1.10.10.60">
    <property type="entry name" value="Homeodomain-like"/>
    <property type="match status" value="2"/>
</dbReference>
<dbReference type="InterPro" id="IPR018060">
    <property type="entry name" value="HTH_AraC"/>
</dbReference>
<name>A0A419W7W0_9BACT</name>
<dbReference type="GO" id="GO:0003700">
    <property type="term" value="F:DNA-binding transcription factor activity"/>
    <property type="evidence" value="ECO:0007669"/>
    <property type="project" value="InterPro"/>
</dbReference>
<keyword evidence="1" id="KW-0805">Transcription regulation</keyword>
<proteinExistence type="predicted"/>